<feature type="compositionally biased region" description="Acidic residues" evidence="1">
    <location>
        <begin position="7"/>
        <end position="32"/>
    </location>
</feature>
<organism evidence="2 3">
    <name type="scientific">Steinernema carpocapsae</name>
    <name type="common">Entomopathogenic nematode</name>
    <dbReference type="NCBI Taxonomy" id="34508"/>
    <lineage>
        <taxon>Eukaryota</taxon>
        <taxon>Metazoa</taxon>
        <taxon>Ecdysozoa</taxon>
        <taxon>Nematoda</taxon>
        <taxon>Chromadorea</taxon>
        <taxon>Rhabditida</taxon>
        <taxon>Tylenchina</taxon>
        <taxon>Panagrolaimomorpha</taxon>
        <taxon>Strongyloidoidea</taxon>
        <taxon>Steinernematidae</taxon>
        <taxon>Steinernema</taxon>
    </lineage>
</organism>
<keyword evidence="3" id="KW-1185">Reference proteome</keyword>
<evidence type="ECO:0000313" key="3">
    <source>
        <dbReference type="Proteomes" id="UP000298663"/>
    </source>
</evidence>
<dbReference type="EMBL" id="CM016762">
    <property type="protein sequence ID" value="TMS38243.1"/>
    <property type="molecule type" value="Genomic_DNA"/>
</dbReference>
<accession>A0A4V6I8B6</accession>
<dbReference type="AlphaFoldDB" id="A0A4V6I8B6"/>
<name>A0A4V6I8B6_STECR</name>
<feature type="compositionally biased region" description="Basic and acidic residues" evidence="1">
    <location>
        <begin position="51"/>
        <end position="61"/>
    </location>
</feature>
<sequence>MSSFADDVGEGGSDEFSDGIDDVSADESEGFYEEQNAHRMWRKASLSEQENDAHWSEETRTKPVPSVGCTVPQFRSLFKPVHQRLF</sequence>
<comment type="caution">
    <text evidence="2">The sequence shown here is derived from an EMBL/GenBank/DDBJ whole genome shotgun (WGS) entry which is preliminary data.</text>
</comment>
<feature type="region of interest" description="Disordered" evidence="1">
    <location>
        <begin position="1"/>
        <end position="65"/>
    </location>
</feature>
<proteinExistence type="predicted"/>
<reference evidence="2 3" key="2">
    <citation type="journal article" date="2019" name="G3 (Bethesda)">
        <title>Hybrid Assembly of the Genome of the Entomopathogenic Nematode Steinernema carpocapsae Identifies the X-Chromosome.</title>
        <authorList>
            <person name="Serra L."/>
            <person name="Macchietto M."/>
            <person name="Macias-Munoz A."/>
            <person name="McGill C.J."/>
            <person name="Rodriguez I.M."/>
            <person name="Rodriguez B."/>
            <person name="Murad R."/>
            <person name="Mortazavi A."/>
        </authorList>
    </citation>
    <scope>NUCLEOTIDE SEQUENCE [LARGE SCALE GENOMIC DNA]</scope>
    <source>
        <strain evidence="2 3">ALL</strain>
    </source>
</reference>
<dbReference type="EMBL" id="AZBU02000001">
    <property type="protein sequence ID" value="TMS38243.1"/>
    <property type="molecule type" value="Genomic_DNA"/>
</dbReference>
<evidence type="ECO:0000256" key="1">
    <source>
        <dbReference type="SAM" id="MobiDB-lite"/>
    </source>
</evidence>
<gene>
    <name evidence="2" type="ORF">L596_005010</name>
</gene>
<evidence type="ECO:0000313" key="2">
    <source>
        <dbReference type="EMBL" id="TMS38243.1"/>
    </source>
</evidence>
<reference evidence="2 3" key="1">
    <citation type="journal article" date="2015" name="Genome Biol.">
        <title>Comparative genomics of Steinernema reveals deeply conserved gene regulatory networks.</title>
        <authorList>
            <person name="Dillman A.R."/>
            <person name="Macchietto M."/>
            <person name="Porter C.F."/>
            <person name="Rogers A."/>
            <person name="Williams B."/>
            <person name="Antoshechkin I."/>
            <person name="Lee M.M."/>
            <person name="Goodwin Z."/>
            <person name="Lu X."/>
            <person name="Lewis E.E."/>
            <person name="Goodrich-Blair H."/>
            <person name="Stock S.P."/>
            <person name="Adams B.J."/>
            <person name="Sternberg P.W."/>
            <person name="Mortazavi A."/>
        </authorList>
    </citation>
    <scope>NUCLEOTIDE SEQUENCE [LARGE SCALE GENOMIC DNA]</scope>
    <source>
        <strain evidence="2 3">ALL</strain>
    </source>
</reference>
<protein>
    <submittedName>
        <fullName evidence="2">Uncharacterized protein</fullName>
    </submittedName>
</protein>
<dbReference type="Proteomes" id="UP000298663">
    <property type="component" value="Chromosome X"/>
</dbReference>